<dbReference type="InterPro" id="IPR056362">
    <property type="entry name" value="AtuA-like_ferredoxin_dom"/>
</dbReference>
<dbReference type="OrthoDB" id="10265871at2759"/>
<feature type="domain" description="AtuA-like ferredoxin-fold" evidence="3">
    <location>
        <begin position="522"/>
        <end position="616"/>
    </location>
</feature>
<dbReference type="AlphaFoldDB" id="A0A177F0U3"/>
<evidence type="ECO:0000313" key="4">
    <source>
        <dbReference type="EMBL" id="OAG37130.1"/>
    </source>
</evidence>
<evidence type="ECO:0000313" key="5">
    <source>
        <dbReference type="Proteomes" id="UP000077002"/>
    </source>
</evidence>
<dbReference type="EMBL" id="LVKK01000077">
    <property type="protein sequence ID" value="OAG37130.1"/>
    <property type="molecule type" value="Genomic_DNA"/>
</dbReference>
<evidence type="ECO:0000259" key="2">
    <source>
        <dbReference type="Pfam" id="PF07287"/>
    </source>
</evidence>
<dbReference type="InterPro" id="IPR010839">
    <property type="entry name" value="AtuA_N"/>
</dbReference>
<feature type="region of interest" description="Disordered" evidence="1">
    <location>
        <begin position="488"/>
        <end position="514"/>
    </location>
</feature>
<dbReference type="Proteomes" id="UP000077002">
    <property type="component" value="Unassembled WGS sequence"/>
</dbReference>
<dbReference type="PANTHER" id="PTHR47585:SF2">
    <property type="entry name" value="DUF1446 DOMAIN PROTEIN (AFU_ORTHOLOGUE AFUA_6G11420)"/>
    <property type="match status" value="1"/>
</dbReference>
<dbReference type="Pfam" id="PF07287">
    <property type="entry name" value="AtuA"/>
    <property type="match status" value="1"/>
</dbReference>
<name>A0A177F0U3_9EURO</name>
<dbReference type="PANTHER" id="PTHR47585">
    <property type="match status" value="1"/>
</dbReference>
<feature type="domain" description="Acyclic terpene utilisation N-terminal" evidence="2">
    <location>
        <begin position="9"/>
        <end position="478"/>
    </location>
</feature>
<reference evidence="4 5" key="1">
    <citation type="submission" date="2016-03" db="EMBL/GenBank/DDBJ databases">
        <title>Draft genome sequence of the Fonsecaea monophora CBS 269.37.</title>
        <authorList>
            <person name="Bombassaro A."/>
            <person name="Vinicius W.A."/>
            <person name="De Hoog S."/>
            <person name="Sun J."/>
            <person name="Souza E.M."/>
            <person name="Raittz R.T."/>
            <person name="Costa F."/>
            <person name="Leao A.C."/>
            <person name="Tadra-Sfeir M.Z."/>
            <person name="Baura V."/>
            <person name="Balsanelli E."/>
            <person name="Pedrosa F.O."/>
            <person name="Moreno L.F."/>
            <person name="Steffens M.B."/>
            <person name="Xi L."/>
            <person name="Bocca A.L."/>
            <person name="Felipe M.S."/>
            <person name="Teixeira M."/>
            <person name="Telles Filho F.Q."/>
            <person name="Azevedo C.M."/>
            <person name="Gomes R."/>
            <person name="Vicente V.A."/>
        </authorList>
    </citation>
    <scope>NUCLEOTIDE SEQUENCE [LARGE SCALE GENOMIC DNA]</scope>
    <source>
        <strain evidence="4 5">CBS 269.37</strain>
    </source>
</reference>
<accession>A0A177F0U3</accession>
<comment type="caution">
    <text evidence="4">The sequence shown here is derived from an EMBL/GenBank/DDBJ whole genome shotgun (WGS) entry which is preliminary data.</text>
</comment>
<evidence type="ECO:0000256" key="1">
    <source>
        <dbReference type="SAM" id="MobiDB-lite"/>
    </source>
</evidence>
<evidence type="ECO:0008006" key="6">
    <source>
        <dbReference type="Google" id="ProtNLM"/>
    </source>
</evidence>
<dbReference type="GeneID" id="34603808"/>
<organism evidence="4 5">
    <name type="scientific">Fonsecaea monophora</name>
    <dbReference type="NCBI Taxonomy" id="254056"/>
    <lineage>
        <taxon>Eukaryota</taxon>
        <taxon>Fungi</taxon>
        <taxon>Dikarya</taxon>
        <taxon>Ascomycota</taxon>
        <taxon>Pezizomycotina</taxon>
        <taxon>Eurotiomycetes</taxon>
        <taxon>Chaetothyriomycetidae</taxon>
        <taxon>Chaetothyriales</taxon>
        <taxon>Herpotrichiellaceae</taxon>
        <taxon>Fonsecaea</taxon>
    </lineage>
</organism>
<dbReference type="RefSeq" id="XP_022509082.1">
    <property type="nucleotide sequence ID" value="XM_022658608.1"/>
</dbReference>
<proteinExistence type="predicted"/>
<sequence length="632" mass="69346">MNGSPRRPVRIAGASGGVYDRKRAIHDLAKNEDLDFIVGDWMSEASMTLRGADKYGKNEASLVGKGYEPYFLEQLEPALPYLEKKGIKLCVNAGGSDVEGLALAVRALIKRLGHNLSVGYVDGDDVTETVFDLMKKKERFVNLSTGTPLSEWGLEPICAQCYLGGSGIAAVFGAGANIVICGRVADASVCVGPAMYWHGWTRDNMDELAGALMVGHIIECSTYATGGYFSAFKQLGVHDTDMGYPIAIIDYRGEAIITMEQGRDGLVSPETVISQLMYEIQGLHYYNSDVTAYLHSMQVNSIGQNEVKVSGVKALIRGENGAKLTASTGLPPPPTTRVGITAKGGYQAEFHFYLTGLDIQEKFEMVKRQTLATMGDNVKHFSCLTFTMAGVVAENPQSQDEATVDMRIFAQSRTPEILSAGGLVESDRGSFARYCIENLLQGYPGSTMAIDMRQATGKPFFEYFPTLLSQSLVREIAHFPNGDALRIEPPRLTKEYPPGQQASSDTENPADLAQFGPTKPAPLGFIAYGRSGDKSSNCNVGIFVRREDEWDWLRTVLTTDKMKQLLAKDYKGGRIERCEMPGLRAVHFHLVDHLERGYTATSGYDCLGKNCCEYIRARVLDIPVRFLERGRV</sequence>
<keyword evidence="5" id="KW-1185">Reference proteome</keyword>
<dbReference type="Pfam" id="PF23544">
    <property type="entry name" value="AtuA_ferredoxin"/>
    <property type="match status" value="1"/>
</dbReference>
<gene>
    <name evidence="4" type="ORF">AYO21_08665</name>
</gene>
<protein>
    <recommendedName>
        <fullName evidence="6">DUF1446-domain-containing protein</fullName>
    </recommendedName>
</protein>
<evidence type="ECO:0000259" key="3">
    <source>
        <dbReference type="Pfam" id="PF23544"/>
    </source>
</evidence>